<keyword evidence="4" id="KW-0862">Zinc</keyword>
<keyword evidence="3" id="KW-0863">Zinc-finger</keyword>
<evidence type="ECO:0000256" key="6">
    <source>
        <dbReference type="ARBA" id="ARBA00023242"/>
    </source>
</evidence>
<evidence type="ECO:0000259" key="7">
    <source>
        <dbReference type="PROSITE" id="PS51253"/>
    </source>
</evidence>
<dbReference type="InterPro" id="IPR052035">
    <property type="entry name" value="ZnF_BED_domain_contain"/>
</dbReference>
<evidence type="ECO:0000256" key="1">
    <source>
        <dbReference type="ARBA" id="ARBA00004123"/>
    </source>
</evidence>
<sequence>DRAVLQLATRFGFDPDWRRLRCSGHVINLVVKAILYGKGVSKAERQLQCCNDQESFSIWRQRGVIGKVHNIVRYITRSDQRRQHFETLQAEALQDDELFSLQLIKDGGIRWNSTFSMLERALKLRNAIELFCAQWERDADYDLSQDFLKRSDWEEIQRFVALLKPFKDATLELEGHAIHGNYGALWQALEMMDILHNPSFATTPLSPGKIKKVPPKLINFTYTKFDHQIPHRSLLCILVFVFDNDMKMPSSRLRWKYTEDDVAEAILDVTDNGFSPPQAAHKRLAFWILRQESLGYAPSHSQIRACVMGLLRQQGEHLDLGRNWVNKFIDRRADLKTKMGRRQEAKRFDSFTPRAVHWYFDIRDGQYGWINPENTVNVDEGGIMTGFGKH</sequence>
<dbReference type="SMART" id="SM00674">
    <property type="entry name" value="CENPB"/>
    <property type="match status" value="1"/>
</dbReference>
<keyword evidence="6" id="KW-0539">Nucleus</keyword>
<keyword evidence="5" id="KW-0238">DNA-binding</keyword>
<accession>A0A4Q2UZD4</accession>
<dbReference type="GO" id="GO:0005634">
    <property type="term" value="C:nucleus"/>
    <property type="evidence" value="ECO:0007669"/>
    <property type="project" value="UniProtKB-SubCell"/>
</dbReference>
<dbReference type="PANTHER" id="PTHR46481">
    <property type="entry name" value="ZINC FINGER BED DOMAIN-CONTAINING PROTEIN 4"/>
    <property type="match status" value="1"/>
</dbReference>
<dbReference type="SUPFAM" id="SSF53098">
    <property type="entry name" value="Ribonuclease H-like"/>
    <property type="match status" value="1"/>
</dbReference>
<dbReference type="PANTHER" id="PTHR46481:SF10">
    <property type="entry name" value="ZINC FINGER BED DOMAIN-CONTAINING PROTEIN 39"/>
    <property type="match status" value="1"/>
</dbReference>
<dbReference type="Proteomes" id="UP000290540">
    <property type="component" value="Unassembled WGS sequence"/>
</dbReference>
<evidence type="ECO:0000256" key="4">
    <source>
        <dbReference type="ARBA" id="ARBA00022833"/>
    </source>
</evidence>
<comment type="subcellular location">
    <subcellularLocation>
        <location evidence="1">Nucleus</location>
    </subcellularLocation>
</comment>
<dbReference type="EMBL" id="MQTW01000470">
    <property type="protein sequence ID" value="RYC79965.1"/>
    <property type="molecule type" value="Genomic_DNA"/>
</dbReference>
<evidence type="ECO:0000256" key="5">
    <source>
        <dbReference type="ARBA" id="ARBA00023125"/>
    </source>
</evidence>
<reference evidence="8 9" key="1">
    <citation type="submission" date="2016-12" db="EMBL/GenBank/DDBJ databases">
        <title>Draft genome sequence of Fusarium oxysporum causing rot on Narcissus.</title>
        <authorList>
            <person name="Armitage A.D."/>
            <person name="Taylor A."/>
            <person name="Clarkson J.P."/>
            <person name="Harrison R.J."/>
            <person name="Jackson A.C."/>
        </authorList>
    </citation>
    <scope>NUCLEOTIDE SEQUENCE [LARGE SCALE GENOMIC DNA]</scope>
    <source>
        <strain evidence="8 9">N139</strain>
    </source>
</reference>
<evidence type="ECO:0000313" key="8">
    <source>
        <dbReference type="EMBL" id="RYC79965.1"/>
    </source>
</evidence>
<dbReference type="Pfam" id="PF03221">
    <property type="entry name" value="HTH_Tnp_Tc5"/>
    <property type="match status" value="1"/>
</dbReference>
<gene>
    <name evidence="8" type="ORF">BFJ63_vAg17151</name>
</gene>
<organism evidence="8 9">
    <name type="scientific">Fusarium oxysporum f. sp. narcissi</name>
    <dbReference type="NCBI Taxonomy" id="451672"/>
    <lineage>
        <taxon>Eukaryota</taxon>
        <taxon>Fungi</taxon>
        <taxon>Dikarya</taxon>
        <taxon>Ascomycota</taxon>
        <taxon>Pezizomycotina</taxon>
        <taxon>Sordariomycetes</taxon>
        <taxon>Hypocreomycetidae</taxon>
        <taxon>Hypocreales</taxon>
        <taxon>Nectriaceae</taxon>
        <taxon>Fusarium</taxon>
        <taxon>Fusarium oxysporum species complex</taxon>
    </lineage>
</organism>
<dbReference type="PROSITE" id="PS51253">
    <property type="entry name" value="HTH_CENPB"/>
    <property type="match status" value="1"/>
</dbReference>
<proteinExistence type="predicted"/>
<dbReference type="GO" id="GO:0008270">
    <property type="term" value="F:zinc ion binding"/>
    <property type="evidence" value="ECO:0007669"/>
    <property type="project" value="UniProtKB-KW"/>
</dbReference>
<evidence type="ECO:0000313" key="9">
    <source>
        <dbReference type="Proteomes" id="UP000290540"/>
    </source>
</evidence>
<feature type="non-terminal residue" evidence="8">
    <location>
        <position position="1"/>
    </location>
</feature>
<dbReference type="GO" id="GO:0003677">
    <property type="term" value="F:DNA binding"/>
    <property type="evidence" value="ECO:0007669"/>
    <property type="project" value="UniProtKB-KW"/>
</dbReference>
<dbReference type="InterPro" id="IPR006600">
    <property type="entry name" value="HTH_CenpB_DNA-bd_dom"/>
</dbReference>
<dbReference type="AlphaFoldDB" id="A0A4Q2UZD4"/>
<name>A0A4Q2UZD4_FUSOX</name>
<feature type="domain" description="HTH CENPB-type" evidence="7">
    <location>
        <begin position="268"/>
        <end position="338"/>
    </location>
</feature>
<protein>
    <recommendedName>
        <fullName evidence="7">HTH CENPB-type domain-containing protein</fullName>
    </recommendedName>
</protein>
<comment type="caution">
    <text evidence="8">The sequence shown here is derived from an EMBL/GenBank/DDBJ whole genome shotgun (WGS) entry which is preliminary data.</text>
</comment>
<evidence type="ECO:0000256" key="2">
    <source>
        <dbReference type="ARBA" id="ARBA00022723"/>
    </source>
</evidence>
<dbReference type="InterPro" id="IPR012337">
    <property type="entry name" value="RNaseH-like_sf"/>
</dbReference>
<keyword evidence="2" id="KW-0479">Metal-binding</keyword>
<evidence type="ECO:0000256" key="3">
    <source>
        <dbReference type="ARBA" id="ARBA00022771"/>
    </source>
</evidence>